<feature type="domain" description="Staygreen protein" evidence="2">
    <location>
        <begin position="4"/>
        <end position="148"/>
    </location>
</feature>
<name>A0ABW2NQ47_9BACL</name>
<dbReference type="EMBL" id="JBHTCP010000013">
    <property type="protein sequence ID" value="MFC7371666.1"/>
    <property type="molecule type" value="Genomic_DNA"/>
</dbReference>
<accession>A0ABW2NQ47</accession>
<reference evidence="4" key="1">
    <citation type="journal article" date="2019" name="Int. J. Syst. Evol. Microbiol.">
        <title>The Global Catalogue of Microorganisms (GCM) 10K type strain sequencing project: providing services to taxonomists for standard genome sequencing and annotation.</title>
        <authorList>
            <consortium name="The Broad Institute Genomics Platform"/>
            <consortium name="The Broad Institute Genome Sequencing Center for Infectious Disease"/>
            <person name="Wu L."/>
            <person name="Ma J."/>
        </authorList>
    </citation>
    <scope>NUCLEOTIDE SEQUENCE [LARGE SCALE GENOMIC DNA]</scope>
    <source>
        <strain evidence="4">NBRC 106396</strain>
    </source>
</reference>
<proteinExistence type="predicted"/>
<evidence type="ECO:0000259" key="2">
    <source>
        <dbReference type="Pfam" id="PF12638"/>
    </source>
</evidence>
<dbReference type="InterPro" id="IPR024438">
    <property type="entry name" value="Staygreen"/>
</dbReference>
<keyword evidence="1" id="KW-0809">Transit peptide</keyword>
<dbReference type="PANTHER" id="PTHR31750">
    <property type="entry name" value="PROTEIN STAY-GREEN 1, CHLOROPLASTIC-RELATED"/>
    <property type="match status" value="1"/>
</dbReference>
<organism evidence="3 4">
    <name type="scientific">Fictibacillus iocasae</name>
    <dbReference type="NCBI Taxonomy" id="2715437"/>
    <lineage>
        <taxon>Bacteria</taxon>
        <taxon>Bacillati</taxon>
        <taxon>Bacillota</taxon>
        <taxon>Bacilli</taxon>
        <taxon>Bacillales</taxon>
        <taxon>Fictibacillaceae</taxon>
        <taxon>Fictibacillus</taxon>
    </lineage>
</organism>
<protein>
    <submittedName>
        <fullName evidence="3">Staygreen family protein</fullName>
    </submittedName>
</protein>
<dbReference type="RefSeq" id="WP_379748443.1">
    <property type="nucleotide sequence ID" value="NZ_JBHTCP010000013.1"/>
</dbReference>
<evidence type="ECO:0000313" key="4">
    <source>
        <dbReference type="Proteomes" id="UP001596549"/>
    </source>
</evidence>
<dbReference type="PANTHER" id="PTHR31750:SF4">
    <property type="entry name" value="LP06106P"/>
    <property type="match status" value="1"/>
</dbReference>
<comment type="caution">
    <text evidence="3">The sequence shown here is derived from an EMBL/GenBank/DDBJ whole genome shotgun (WGS) entry which is preliminary data.</text>
</comment>
<dbReference type="Proteomes" id="UP001596549">
    <property type="component" value="Unassembled WGS sequence"/>
</dbReference>
<evidence type="ECO:0000313" key="3">
    <source>
        <dbReference type="EMBL" id="MFC7371666.1"/>
    </source>
</evidence>
<gene>
    <name evidence="3" type="ORF">ACFQPF_08255</name>
</gene>
<dbReference type="Pfam" id="PF12638">
    <property type="entry name" value="Staygreen"/>
    <property type="match status" value="1"/>
</dbReference>
<evidence type="ECO:0000256" key="1">
    <source>
        <dbReference type="ARBA" id="ARBA00022946"/>
    </source>
</evidence>
<keyword evidence="4" id="KW-1185">Reference proteome</keyword>
<sequence>MVMFNPKKLKTVFMPPATETEPVIGRRYTLTHSDETGDLFLDIGTEYAWNQITAMRDEVLGEWKTNFAYPVFAGQVLVADSTISKETAKVRFDIFTRELPLALRAIRYGDKNFFQAHSQLDMAPIWMFFESYYPEYNGFRDFGIFKTYA</sequence>